<protein>
    <recommendedName>
        <fullName evidence="5">Small ribosomal subunit protein eS27</fullName>
    </recommendedName>
</protein>
<organism evidence="7 8">
    <name type="scientific">Methanobrevibacter arboriphilus JCM 13429 = DSM 1125</name>
    <dbReference type="NCBI Taxonomy" id="1300164"/>
    <lineage>
        <taxon>Archaea</taxon>
        <taxon>Methanobacteriati</taxon>
        <taxon>Methanobacteriota</taxon>
        <taxon>Methanomada group</taxon>
        <taxon>Methanobacteria</taxon>
        <taxon>Methanobacteriales</taxon>
        <taxon>Methanobacteriaceae</taxon>
        <taxon>Methanobrevibacter</taxon>
    </lineage>
</organism>
<proteinExistence type="inferred from homology"/>
<dbReference type="SUPFAM" id="SSF57829">
    <property type="entry name" value="Zn-binding ribosomal proteins"/>
    <property type="match status" value="1"/>
</dbReference>
<feature type="binding site" evidence="5">
    <location>
        <position position="36"/>
    </location>
    <ligand>
        <name>Zn(2+)</name>
        <dbReference type="ChEBI" id="CHEBI:29105"/>
    </ligand>
</feature>
<dbReference type="NCBIfam" id="NF001629">
    <property type="entry name" value="PRK00415.1"/>
    <property type="match status" value="1"/>
</dbReference>
<dbReference type="AlphaFoldDB" id="A0A1V6N4H7"/>
<dbReference type="RefSeq" id="WP_080459711.1">
    <property type="nucleotide sequence ID" value="NZ_JXMW01000003.1"/>
</dbReference>
<keyword evidence="4 5" id="KW-0687">Ribonucleoprotein</keyword>
<dbReference type="GO" id="GO:0006412">
    <property type="term" value="P:translation"/>
    <property type="evidence" value="ECO:0007669"/>
    <property type="project" value="UniProtKB-UniRule"/>
</dbReference>
<evidence type="ECO:0000256" key="4">
    <source>
        <dbReference type="ARBA" id="ARBA00023274"/>
    </source>
</evidence>
<comment type="similarity">
    <text evidence="1 5 6">Belongs to the eukaryotic ribosomal protein eS27 family.</text>
</comment>
<evidence type="ECO:0000313" key="8">
    <source>
        <dbReference type="Proteomes" id="UP000191661"/>
    </source>
</evidence>
<dbReference type="Proteomes" id="UP000191661">
    <property type="component" value="Unassembled WGS sequence"/>
</dbReference>
<evidence type="ECO:0000256" key="2">
    <source>
        <dbReference type="ARBA" id="ARBA00022833"/>
    </source>
</evidence>
<evidence type="ECO:0000256" key="1">
    <source>
        <dbReference type="ARBA" id="ARBA00010919"/>
    </source>
</evidence>
<dbReference type="GO" id="GO:0003735">
    <property type="term" value="F:structural constituent of ribosome"/>
    <property type="evidence" value="ECO:0007669"/>
    <property type="project" value="InterPro"/>
</dbReference>
<comment type="subunit">
    <text evidence="5">Part of the 30S ribosomal subunit.</text>
</comment>
<evidence type="ECO:0000256" key="6">
    <source>
        <dbReference type="RuleBase" id="RU000671"/>
    </source>
</evidence>
<keyword evidence="8" id="KW-1185">Reference proteome</keyword>
<dbReference type="Pfam" id="PF01667">
    <property type="entry name" value="Ribosomal_S27e"/>
    <property type="match status" value="1"/>
</dbReference>
<evidence type="ECO:0000256" key="5">
    <source>
        <dbReference type="HAMAP-Rule" id="MF_00371"/>
    </source>
</evidence>
<comment type="caution">
    <text evidence="7">The sequence shown here is derived from an EMBL/GenBank/DDBJ whole genome shotgun (WGS) entry which is preliminary data.</text>
</comment>
<dbReference type="GO" id="GO:0008270">
    <property type="term" value="F:zinc ion binding"/>
    <property type="evidence" value="ECO:0007669"/>
    <property type="project" value="UniProtKB-UniRule"/>
</dbReference>
<dbReference type="OrthoDB" id="5718at2157"/>
<evidence type="ECO:0000256" key="3">
    <source>
        <dbReference type="ARBA" id="ARBA00022980"/>
    </source>
</evidence>
<dbReference type="HAMAP" id="MF_00371">
    <property type="entry name" value="Ribosomal_eS27"/>
    <property type="match status" value="1"/>
</dbReference>
<feature type="binding site" evidence="5">
    <location>
        <position position="33"/>
    </location>
    <ligand>
        <name>Zn(2+)</name>
        <dbReference type="ChEBI" id="CHEBI:29105"/>
    </ligand>
</feature>
<feature type="zinc finger region" description="C4-type" evidence="5">
    <location>
        <begin position="14"/>
        <end position="36"/>
    </location>
</feature>
<keyword evidence="2 5" id="KW-0862">Zinc</keyword>
<dbReference type="InterPro" id="IPR000592">
    <property type="entry name" value="Ribosomal_eS27"/>
</dbReference>
<keyword evidence="5 6" id="KW-0479">Metal-binding</keyword>
<gene>
    <name evidence="5 7" type="primary">rps27e</name>
    <name evidence="7" type="ORF">MBBAR_3c01390</name>
</gene>
<sequence length="59" mass="6477">MSNERRGNFLKVKCLDCDNEQVVFDRAASNVQCIICGKTLVKPLGGKAKITAHIDSVLK</sequence>
<dbReference type="EMBL" id="JXMW01000003">
    <property type="protein sequence ID" value="OQD59483.1"/>
    <property type="molecule type" value="Genomic_DNA"/>
</dbReference>
<name>A0A1V6N4H7_METAZ</name>
<dbReference type="InterPro" id="IPR023407">
    <property type="entry name" value="Ribosomal_eS27_Zn-bd_dom_sf"/>
</dbReference>
<reference evidence="7 8" key="1">
    <citation type="submission" date="2014-12" db="EMBL/GenBank/DDBJ databases">
        <title>Genome sequence of Methanobrevibacter arboriphilicus DH1, DSM1125.</title>
        <authorList>
            <person name="Poehlein A."/>
            <person name="Thauer R.K."/>
            <person name="Seedorf H."/>
            <person name="Daniel R."/>
        </authorList>
    </citation>
    <scope>NUCLEOTIDE SEQUENCE [LARGE SCALE GENOMIC DNA]</scope>
    <source>
        <strain evidence="7 8">DH1</strain>
    </source>
</reference>
<keyword evidence="3 5" id="KW-0689">Ribosomal protein</keyword>
<comment type="cofactor">
    <cofactor evidence="5 6">
        <name>Zn(2+)</name>
        <dbReference type="ChEBI" id="CHEBI:29105"/>
    </cofactor>
    <text evidence="5 6">Binds 1 zinc ion per subunit.</text>
</comment>
<dbReference type="GO" id="GO:1990904">
    <property type="term" value="C:ribonucleoprotein complex"/>
    <property type="evidence" value="ECO:0007669"/>
    <property type="project" value="UniProtKB-KW"/>
</dbReference>
<dbReference type="InterPro" id="IPR011332">
    <property type="entry name" value="Ribosomal_zn-bd"/>
</dbReference>
<accession>A0A1V6N4H7</accession>
<dbReference type="PROSITE" id="PS01168">
    <property type="entry name" value="RIBOSOMAL_S27E"/>
    <property type="match status" value="1"/>
</dbReference>
<dbReference type="GO" id="GO:0005840">
    <property type="term" value="C:ribosome"/>
    <property type="evidence" value="ECO:0007669"/>
    <property type="project" value="UniProtKB-KW"/>
</dbReference>
<feature type="binding site" evidence="5">
    <location>
        <position position="17"/>
    </location>
    <ligand>
        <name>Zn(2+)</name>
        <dbReference type="ChEBI" id="CHEBI:29105"/>
    </ligand>
</feature>
<keyword evidence="5 6" id="KW-0863">Zinc-finger</keyword>
<dbReference type="Gene3D" id="2.20.25.100">
    <property type="entry name" value="Zn-binding ribosomal proteins"/>
    <property type="match status" value="1"/>
</dbReference>
<feature type="binding site" evidence="5">
    <location>
        <position position="14"/>
    </location>
    <ligand>
        <name>Zn(2+)</name>
        <dbReference type="ChEBI" id="CHEBI:29105"/>
    </ligand>
</feature>
<evidence type="ECO:0000313" key="7">
    <source>
        <dbReference type="EMBL" id="OQD59483.1"/>
    </source>
</evidence>